<feature type="chain" id="PRO_5035181271" evidence="1">
    <location>
        <begin position="22"/>
        <end position="137"/>
    </location>
</feature>
<sequence length="137" mass="14635">MAPRALTLLALALATQLSVEGFSQSDNSAWNARFAELHNDLYTAPLPAALDQCRNKGKSTLAQVTVAGNKLSSELAATCGANTLCIIEGAVEVDRNWNVGALIVKGSLALSGGRWLWRVHGATPLPLPRPFPLCFFF</sequence>
<dbReference type="AlphaFoldDB" id="A0A8J2SDB4"/>
<keyword evidence="3" id="KW-1185">Reference proteome</keyword>
<evidence type="ECO:0000256" key="1">
    <source>
        <dbReference type="SAM" id="SignalP"/>
    </source>
</evidence>
<dbReference type="EMBL" id="CAKKNE010000001">
    <property type="protein sequence ID" value="CAH0365489.1"/>
    <property type="molecule type" value="Genomic_DNA"/>
</dbReference>
<evidence type="ECO:0000313" key="3">
    <source>
        <dbReference type="Proteomes" id="UP000789595"/>
    </source>
</evidence>
<accession>A0A8J2SDB4</accession>
<feature type="signal peptide" evidence="1">
    <location>
        <begin position="1"/>
        <end position="21"/>
    </location>
</feature>
<dbReference type="Proteomes" id="UP000789595">
    <property type="component" value="Unassembled WGS sequence"/>
</dbReference>
<gene>
    <name evidence="2" type="ORF">PECAL_1P19300</name>
</gene>
<keyword evidence="1" id="KW-0732">Signal</keyword>
<protein>
    <submittedName>
        <fullName evidence="2">Uncharacterized protein</fullName>
    </submittedName>
</protein>
<evidence type="ECO:0000313" key="2">
    <source>
        <dbReference type="EMBL" id="CAH0365489.1"/>
    </source>
</evidence>
<reference evidence="2" key="1">
    <citation type="submission" date="2021-11" db="EMBL/GenBank/DDBJ databases">
        <authorList>
            <consortium name="Genoscope - CEA"/>
            <person name="William W."/>
        </authorList>
    </citation>
    <scope>NUCLEOTIDE SEQUENCE</scope>
</reference>
<proteinExistence type="predicted"/>
<name>A0A8J2SDB4_9STRA</name>
<comment type="caution">
    <text evidence="2">The sequence shown here is derived from an EMBL/GenBank/DDBJ whole genome shotgun (WGS) entry which is preliminary data.</text>
</comment>
<organism evidence="2 3">
    <name type="scientific">Pelagomonas calceolata</name>
    <dbReference type="NCBI Taxonomy" id="35677"/>
    <lineage>
        <taxon>Eukaryota</taxon>
        <taxon>Sar</taxon>
        <taxon>Stramenopiles</taxon>
        <taxon>Ochrophyta</taxon>
        <taxon>Pelagophyceae</taxon>
        <taxon>Pelagomonadales</taxon>
        <taxon>Pelagomonadaceae</taxon>
        <taxon>Pelagomonas</taxon>
    </lineage>
</organism>